<dbReference type="OrthoDB" id="324900at2"/>
<dbReference type="PANTHER" id="PTHR39430:SF1">
    <property type="entry name" value="PROTEASE"/>
    <property type="match status" value="1"/>
</dbReference>
<evidence type="ECO:0000313" key="6">
    <source>
        <dbReference type="Proteomes" id="UP000480929"/>
    </source>
</evidence>
<feature type="transmembrane region" description="Helical" evidence="1">
    <location>
        <begin position="178"/>
        <end position="194"/>
    </location>
</feature>
<dbReference type="Proteomes" id="UP000480929">
    <property type="component" value="Unassembled WGS sequence"/>
</dbReference>
<feature type="transmembrane region" description="Helical" evidence="1">
    <location>
        <begin position="269"/>
        <end position="290"/>
    </location>
</feature>
<dbReference type="GO" id="GO:0004175">
    <property type="term" value="F:endopeptidase activity"/>
    <property type="evidence" value="ECO:0007669"/>
    <property type="project" value="UniProtKB-ARBA"/>
</dbReference>
<comment type="caution">
    <text evidence="3">The sequence shown here is derived from an EMBL/GenBank/DDBJ whole genome shotgun (WGS) entry which is preliminary data.</text>
</comment>
<dbReference type="GO" id="GO:0008237">
    <property type="term" value="F:metallopeptidase activity"/>
    <property type="evidence" value="ECO:0007669"/>
    <property type="project" value="UniProtKB-KW"/>
</dbReference>
<keyword evidence="6" id="KW-1185">Reference proteome</keyword>
<feature type="transmembrane region" description="Helical" evidence="1">
    <location>
        <begin position="231"/>
        <end position="249"/>
    </location>
</feature>
<dbReference type="GO" id="GO:0006508">
    <property type="term" value="P:proteolysis"/>
    <property type="evidence" value="ECO:0007669"/>
    <property type="project" value="UniProtKB-KW"/>
</dbReference>
<feature type="transmembrane region" description="Helical" evidence="1">
    <location>
        <begin position="200"/>
        <end position="219"/>
    </location>
</feature>
<gene>
    <name evidence="4" type="ORF">GKD88_14650</name>
    <name evidence="3" type="ORF">GKE08_14980</name>
</gene>
<feature type="transmembrane region" description="Helical" evidence="1">
    <location>
        <begin position="12"/>
        <end position="37"/>
    </location>
</feature>
<evidence type="ECO:0000313" key="3">
    <source>
        <dbReference type="EMBL" id="MSA90633.1"/>
    </source>
</evidence>
<feature type="transmembrane region" description="Helical" evidence="1">
    <location>
        <begin position="105"/>
        <end position="128"/>
    </location>
</feature>
<name>A0A6N7S9S4_9FIRM</name>
<feature type="transmembrane region" description="Helical" evidence="1">
    <location>
        <begin position="140"/>
        <end position="157"/>
    </location>
</feature>
<keyword evidence="3" id="KW-0378">Hydrolase</keyword>
<keyword evidence="1" id="KW-0812">Transmembrane</keyword>
<organism evidence="3 5">
    <name type="scientific">Holdemania massiliensis</name>
    <dbReference type="NCBI Taxonomy" id="1468449"/>
    <lineage>
        <taxon>Bacteria</taxon>
        <taxon>Bacillati</taxon>
        <taxon>Bacillota</taxon>
        <taxon>Erysipelotrichia</taxon>
        <taxon>Erysipelotrichales</taxon>
        <taxon>Erysipelotrichaceae</taxon>
        <taxon>Holdemania</taxon>
    </lineage>
</organism>
<protein>
    <submittedName>
        <fullName evidence="3">CPBP family intramembrane metalloprotease</fullName>
    </submittedName>
</protein>
<dbReference type="EMBL" id="WKPI01000033">
    <property type="protein sequence ID" value="MSC34363.1"/>
    <property type="molecule type" value="Genomic_DNA"/>
</dbReference>
<proteinExistence type="predicted"/>
<keyword evidence="3" id="KW-0482">Metalloprotease</keyword>
<keyword evidence="3" id="KW-0645">Protease</keyword>
<sequence length="314" mass="34446">MFKNKKGEFRAGWKIAGMLGAVFGSLYLLVFAIQFGFSFIMMATGNLDASTGIGTPLAYQIAAVINASMMFIQTLVMIGIPILLWRKGLKKDLRSLGLPALKKHWRSMGMGLAVGAGSMTLVFLLLLFTDSAQVLTWTPQWNFSFLVMLAMYILVGYSEEIVCRGYIQGVMKQTHNPILIVLVPSILFSLMHSANSGMGLIPYLNLFLIGLYLSLITLSSGSLYPAIGYHIFWNFFQGPVYGFSVSGGMESGLLSTYMKGNSLLNGGAFGPEGGLIVTAVILLMIGVWYWKNQAQLPVLWKQLKSENVETASEE</sequence>
<reference evidence="5 6" key="1">
    <citation type="journal article" date="2019" name="Nat. Med.">
        <title>A library of human gut bacterial isolates paired with longitudinal multiomics data enables mechanistic microbiome research.</title>
        <authorList>
            <person name="Poyet M."/>
            <person name="Groussin M."/>
            <person name="Gibbons S.M."/>
            <person name="Avila-Pacheco J."/>
            <person name="Jiang X."/>
            <person name="Kearney S.M."/>
            <person name="Perrotta A.R."/>
            <person name="Berdy B."/>
            <person name="Zhao S."/>
            <person name="Lieberman T.D."/>
            <person name="Swanson P.K."/>
            <person name="Smith M."/>
            <person name="Roesemann S."/>
            <person name="Alexander J.E."/>
            <person name="Rich S.A."/>
            <person name="Livny J."/>
            <person name="Vlamakis H."/>
            <person name="Clish C."/>
            <person name="Bullock K."/>
            <person name="Deik A."/>
            <person name="Scott J."/>
            <person name="Pierce K.A."/>
            <person name="Xavier R.J."/>
            <person name="Alm E.J."/>
        </authorList>
    </citation>
    <scope>NUCLEOTIDE SEQUENCE [LARGE SCALE GENOMIC DNA]</scope>
    <source>
        <strain evidence="3 5">BIOML-A4</strain>
        <strain evidence="4 6">BIOML-A5</strain>
    </source>
</reference>
<dbReference type="PANTHER" id="PTHR39430">
    <property type="entry name" value="MEMBRANE-ASSOCIATED PROTEASE-RELATED"/>
    <property type="match status" value="1"/>
</dbReference>
<keyword evidence="1" id="KW-0472">Membrane</keyword>
<dbReference type="Pfam" id="PF02517">
    <property type="entry name" value="Rce1-like"/>
    <property type="match status" value="1"/>
</dbReference>
<keyword evidence="1" id="KW-1133">Transmembrane helix</keyword>
<evidence type="ECO:0000256" key="1">
    <source>
        <dbReference type="SAM" id="Phobius"/>
    </source>
</evidence>
<dbReference type="RefSeq" id="WP_154239967.1">
    <property type="nucleotide sequence ID" value="NZ_CALJPI010000256.1"/>
</dbReference>
<feature type="domain" description="CAAX prenyl protease 2/Lysostaphin resistance protein A-like" evidence="2">
    <location>
        <begin position="143"/>
        <end position="236"/>
    </location>
</feature>
<evidence type="ECO:0000313" key="5">
    <source>
        <dbReference type="Proteomes" id="UP000433575"/>
    </source>
</evidence>
<dbReference type="GO" id="GO:0080120">
    <property type="term" value="P:CAAX-box protein maturation"/>
    <property type="evidence" value="ECO:0007669"/>
    <property type="project" value="UniProtKB-ARBA"/>
</dbReference>
<dbReference type="InterPro" id="IPR003675">
    <property type="entry name" value="Rce1/LyrA-like_dom"/>
</dbReference>
<evidence type="ECO:0000313" key="4">
    <source>
        <dbReference type="EMBL" id="MSC34363.1"/>
    </source>
</evidence>
<dbReference type="AlphaFoldDB" id="A0A6N7S9S4"/>
<feature type="transmembrane region" description="Helical" evidence="1">
    <location>
        <begin position="57"/>
        <end position="84"/>
    </location>
</feature>
<evidence type="ECO:0000259" key="2">
    <source>
        <dbReference type="Pfam" id="PF02517"/>
    </source>
</evidence>
<dbReference type="EMBL" id="WKPJ01000031">
    <property type="protein sequence ID" value="MSA90633.1"/>
    <property type="molecule type" value="Genomic_DNA"/>
</dbReference>
<dbReference type="Proteomes" id="UP000433575">
    <property type="component" value="Unassembled WGS sequence"/>
</dbReference>
<accession>A0A6N7S9S4</accession>